<evidence type="ECO:0000256" key="2">
    <source>
        <dbReference type="ARBA" id="ARBA00009772"/>
    </source>
</evidence>
<proteinExistence type="inferred from homology"/>
<dbReference type="EMBL" id="JACCAC010000001">
    <property type="protein sequence ID" value="NYG57051.1"/>
    <property type="molecule type" value="Genomic_DNA"/>
</dbReference>
<evidence type="ECO:0000256" key="1">
    <source>
        <dbReference type="ARBA" id="ARBA00004651"/>
    </source>
</evidence>
<evidence type="ECO:0000313" key="9">
    <source>
        <dbReference type="Proteomes" id="UP000544110"/>
    </source>
</evidence>
<keyword evidence="9" id="KW-1185">Reference proteome</keyword>
<protein>
    <submittedName>
        <fullName evidence="8">Flagellar biosynthetic protein FliR</fullName>
    </submittedName>
</protein>
<name>A0A7Y9RUU6_9ACTN</name>
<organism evidence="8 9">
    <name type="scientific">Nocardioides perillae</name>
    <dbReference type="NCBI Taxonomy" id="1119534"/>
    <lineage>
        <taxon>Bacteria</taxon>
        <taxon>Bacillati</taxon>
        <taxon>Actinomycetota</taxon>
        <taxon>Actinomycetes</taxon>
        <taxon>Propionibacteriales</taxon>
        <taxon>Nocardioidaceae</taxon>
        <taxon>Nocardioides</taxon>
    </lineage>
</organism>
<gene>
    <name evidence="8" type="ORF">BJ989_003355</name>
</gene>
<keyword evidence="8" id="KW-0282">Flagellum</keyword>
<reference evidence="8 9" key="1">
    <citation type="submission" date="2020-07" db="EMBL/GenBank/DDBJ databases">
        <title>Sequencing the genomes of 1000 actinobacteria strains.</title>
        <authorList>
            <person name="Klenk H.-P."/>
        </authorList>
    </citation>
    <scope>NUCLEOTIDE SEQUENCE [LARGE SCALE GENOMIC DNA]</scope>
    <source>
        <strain evidence="8 9">DSM 24552</strain>
    </source>
</reference>
<comment type="similarity">
    <text evidence="2">Belongs to the FliR/MopE/SpaR family.</text>
</comment>
<evidence type="ECO:0000256" key="3">
    <source>
        <dbReference type="ARBA" id="ARBA00022475"/>
    </source>
</evidence>
<keyword evidence="3" id="KW-1003">Cell membrane</keyword>
<sequence length="258" mass="26453">MTLTVAGEPLLAFLLASVRIVAWLAIVPPFSTRSVPAMAKVVLSLGLAFAVAPSLARSTMPTGTFELAATALTQAAVGLGMGFVTMLLFAAIGAAGSLVDVFGGFAVAQIFDPLSMNMNTVFGKFHQLLATMLLFASGGHLLVIGGLLKTFHFLPIGETPDVDGPGLLTTAFSMFFVTAVQIALPLIAVLFIADVGLALLTKVAPQMQAINVMFPAKIGLTLVLLGLSFPVLPEALDRLVDLALEAMATIAGAGAGAG</sequence>
<dbReference type="InterPro" id="IPR002010">
    <property type="entry name" value="T3SS_IM_R"/>
</dbReference>
<dbReference type="PANTHER" id="PTHR30065">
    <property type="entry name" value="FLAGELLAR BIOSYNTHETIC PROTEIN FLIR"/>
    <property type="match status" value="1"/>
</dbReference>
<keyword evidence="6 7" id="KW-0472">Membrane</keyword>
<keyword evidence="8" id="KW-0966">Cell projection</keyword>
<feature type="transmembrane region" description="Helical" evidence="7">
    <location>
        <begin position="171"/>
        <end position="200"/>
    </location>
</feature>
<feature type="transmembrane region" description="Helical" evidence="7">
    <location>
        <begin position="76"/>
        <end position="107"/>
    </location>
</feature>
<evidence type="ECO:0000313" key="8">
    <source>
        <dbReference type="EMBL" id="NYG57051.1"/>
    </source>
</evidence>
<accession>A0A7Y9RUU6</accession>
<feature type="transmembrane region" description="Helical" evidence="7">
    <location>
        <begin position="12"/>
        <end position="30"/>
    </location>
</feature>
<evidence type="ECO:0000256" key="7">
    <source>
        <dbReference type="SAM" id="Phobius"/>
    </source>
</evidence>
<keyword evidence="8" id="KW-0969">Cilium</keyword>
<comment type="subcellular location">
    <subcellularLocation>
        <location evidence="1">Cell membrane</location>
        <topology evidence="1">Multi-pass membrane protein</topology>
    </subcellularLocation>
</comment>
<dbReference type="Pfam" id="PF01311">
    <property type="entry name" value="Bac_export_1"/>
    <property type="match status" value="1"/>
</dbReference>
<dbReference type="PRINTS" id="PR00953">
    <property type="entry name" value="TYPE3IMRPROT"/>
</dbReference>
<dbReference type="Proteomes" id="UP000544110">
    <property type="component" value="Unassembled WGS sequence"/>
</dbReference>
<dbReference type="GO" id="GO:0005886">
    <property type="term" value="C:plasma membrane"/>
    <property type="evidence" value="ECO:0007669"/>
    <property type="project" value="UniProtKB-SubCell"/>
</dbReference>
<keyword evidence="4 7" id="KW-0812">Transmembrane</keyword>
<evidence type="ECO:0000256" key="6">
    <source>
        <dbReference type="ARBA" id="ARBA00023136"/>
    </source>
</evidence>
<feature type="transmembrane region" description="Helical" evidence="7">
    <location>
        <begin position="212"/>
        <end position="232"/>
    </location>
</feature>
<comment type="caution">
    <text evidence="8">The sequence shown here is derived from an EMBL/GenBank/DDBJ whole genome shotgun (WGS) entry which is preliminary data.</text>
</comment>
<feature type="transmembrane region" description="Helical" evidence="7">
    <location>
        <begin position="128"/>
        <end position="151"/>
    </location>
</feature>
<evidence type="ECO:0000256" key="5">
    <source>
        <dbReference type="ARBA" id="ARBA00022989"/>
    </source>
</evidence>
<dbReference type="RefSeq" id="WP_179519196.1">
    <property type="nucleotide sequence ID" value="NZ_JACCAC010000001.1"/>
</dbReference>
<dbReference type="GO" id="GO:0006605">
    <property type="term" value="P:protein targeting"/>
    <property type="evidence" value="ECO:0007669"/>
    <property type="project" value="InterPro"/>
</dbReference>
<keyword evidence="5 7" id="KW-1133">Transmembrane helix</keyword>
<dbReference type="PANTHER" id="PTHR30065:SF1">
    <property type="entry name" value="SURFACE PRESENTATION OF ANTIGENS PROTEIN SPAR"/>
    <property type="match status" value="1"/>
</dbReference>
<evidence type="ECO:0000256" key="4">
    <source>
        <dbReference type="ARBA" id="ARBA00022692"/>
    </source>
</evidence>
<dbReference type="AlphaFoldDB" id="A0A7Y9RUU6"/>
<feature type="transmembrane region" description="Helical" evidence="7">
    <location>
        <begin position="37"/>
        <end position="56"/>
    </location>
</feature>